<sequence>MKIIFLNKSLFIGFVLSILSLYSCHKEEKQLEIKESEVHACAKNLQPPPPIENKILSSAKIEINEEKRKYFVTVNLAADKLVDYNGKDQQLYKIETTNKNRTRKLYFALPIDYNKYWNEIKIFPDKENKVLEIGFKEKEITKTLYKLYAYKYYNEDFGDGHIVIKSNFEKYQYRTID</sequence>
<dbReference type="OrthoDB" id="9828124at2"/>
<dbReference type="RefSeq" id="WP_073312298.1">
    <property type="nucleotide sequence ID" value="NZ_FQZI01000010.1"/>
</dbReference>
<keyword evidence="2" id="KW-1185">Reference proteome</keyword>
<dbReference type="Proteomes" id="UP000184488">
    <property type="component" value="Unassembled WGS sequence"/>
</dbReference>
<proteinExistence type="predicted"/>
<name>A0A1M6HGZ8_9FLAO</name>
<dbReference type="AlphaFoldDB" id="A0A1M6HGZ8"/>
<organism evidence="1 2">
    <name type="scientific">Flavobacterium terrae</name>
    <dbReference type="NCBI Taxonomy" id="415425"/>
    <lineage>
        <taxon>Bacteria</taxon>
        <taxon>Pseudomonadati</taxon>
        <taxon>Bacteroidota</taxon>
        <taxon>Flavobacteriia</taxon>
        <taxon>Flavobacteriales</taxon>
        <taxon>Flavobacteriaceae</taxon>
        <taxon>Flavobacterium</taxon>
    </lineage>
</organism>
<protein>
    <recommendedName>
        <fullName evidence="3">Lipoprotein</fullName>
    </recommendedName>
</protein>
<evidence type="ECO:0008006" key="3">
    <source>
        <dbReference type="Google" id="ProtNLM"/>
    </source>
</evidence>
<dbReference type="EMBL" id="FQZI01000010">
    <property type="protein sequence ID" value="SHJ21414.1"/>
    <property type="molecule type" value="Genomic_DNA"/>
</dbReference>
<accession>A0A1M6HGZ8</accession>
<reference evidence="2" key="1">
    <citation type="submission" date="2016-11" db="EMBL/GenBank/DDBJ databases">
        <authorList>
            <person name="Varghese N."/>
            <person name="Submissions S."/>
        </authorList>
    </citation>
    <scope>NUCLEOTIDE SEQUENCE [LARGE SCALE GENOMIC DNA]</scope>
    <source>
        <strain evidence="2">DSM 18829</strain>
    </source>
</reference>
<dbReference type="PROSITE" id="PS51257">
    <property type="entry name" value="PROKAR_LIPOPROTEIN"/>
    <property type="match status" value="1"/>
</dbReference>
<dbReference type="STRING" id="415425.SAMN05444363_0006"/>
<evidence type="ECO:0000313" key="2">
    <source>
        <dbReference type="Proteomes" id="UP000184488"/>
    </source>
</evidence>
<gene>
    <name evidence="1" type="ORF">SAMN05444363_0006</name>
</gene>
<evidence type="ECO:0000313" key="1">
    <source>
        <dbReference type="EMBL" id="SHJ21414.1"/>
    </source>
</evidence>